<dbReference type="PANTHER" id="PTHR23354:SF122">
    <property type="entry name" value="GTPASE-ACTIVATING PROTEIN SKYWALKER"/>
    <property type="match status" value="1"/>
</dbReference>
<evidence type="ECO:0000259" key="1">
    <source>
        <dbReference type="PROSITE" id="PS51886"/>
    </source>
</evidence>
<dbReference type="Proteomes" id="UP000472277">
    <property type="component" value="Chromosome 10"/>
</dbReference>
<keyword evidence="3" id="KW-1185">Reference proteome</keyword>
<dbReference type="InterPro" id="IPR006571">
    <property type="entry name" value="TLDc_dom"/>
</dbReference>
<name>A0A673WWH4_SALTR</name>
<sequence length="123" mass="13842">VEGYEPTLLLIRTCESDVCGAFLSTDWEERKRGGIKLSFFGTGECLIFRLKPEMERYEWVVIRHPELASTIKNSDGNSLPVERPAADSSDRLSNTSMFMAGNFDSIIVLSEQTGKFIYPLNSI</sequence>
<protein>
    <recommendedName>
        <fullName evidence="1">TLDc domain-containing protein</fullName>
    </recommendedName>
</protein>
<evidence type="ECO:0000313" key="2">
    <source>
        <dbReference type="Ensembl" id="ENSSTUP00000012997.1"/>
    </source>
</evidence>
<dbReference type="GeneTree" id="ENSGT00410000025739"/>
<dbReference type="PROSITE" id="PS51886">
    <property type="entry name" value="TLDC"/>
    <property type="match status" value="1"/>
</dbReference>
<feature type="domain" description="TLDc" evidence="1">
    <location>
        <begin position="1"/>
        <end position="123"/>
    </location>
</feature>
<reference evidence="2" key="1">
    <citation type="submission" date="2025-08" db="UniProtKB">
        <authorList>
            <consortium name="Ensembl"/>
        </authorList>
    </citation>
    <scope>IDENTIFICATION</scope>
</reference>
<reference evidence="2" key="2">
    <citation type="submission" date="2025-09" db="UniProtKB">
        <authorList>
            <consortium name="Ensembl"/>
        </authorList>
    </citation>
    <scope>IDENTIFICATION</scope>
</reference>
<dbReference type="InParanoid" id="A0A673WWH4"/>
<dbReference type="Ensembl" id="ENSSTUT00000013744.1">
    <property type="protein sequence ID" value="ENSSTUP00000012997.1"/>
    <property type="gene ID" value="ENSSTUG00000006060.1"/>
</dbReference>
<evidence type="ECO:0000313" key="3">
    <source>
        <dbReference type="Proteomes" id="UP000472277"/>
    </source>
</evidence>
<dbReference type="Pfam" id="PF07534">
    <property type="entry name" value="TLD"/>
    <property type="match status" value="1"/>
</dbReference>
<accession>A0A673WWH4</accession>
<proteinExistence type="predicted"/>
<dbReference type="PANTHER" id="PTHR23354">
    <property type="entry name" value="NUCLEOLAR PROTEIN 7/ESTROGEN RECEPTOR COACTIVATOR-RELATED"/>
    <property type="match status" value="1"/>
</dbReference>
<organism evidence="2 3">
    <name type="scientific">Salmo trutta</name>
    <name type="common">Brown trout</name>
    <dbReference type="NCBI Taxonomy" id="8032"/>
    <lineage>
        <taxon>Eukaryota</taxon>
        <taxon>Metazoa</taxon>
        <taxon>Chordata</taxon>
        <taxon>Craniata</taxon>
        <taxon>Vertebrata</taxon>
        <taxon>Euteleostomi</taxon>
        <taxon>Actinopterygii</taxon>
        <taxon>Neopterygii</taxon>
        <taxon>Teleostei</taxon>
        <taxon>Protacanthopterygii</taxon>
        <taxon>Salmoniformes</taxon>
        <taxon>Salmonidae</taxon>
        <taxon>Salmoninae</taxon>
        <taxon>Salmo</taxon>
    </lineage>
</organism>
<dbReference type="AlphaFoldDB" id="A0A673WWH4"/>